<proteinExistence type="predicted"/>
<feature type="compositionally biased region" description="Low complexity" evidence="1">
    <location>
        <begin position="94"/>
        <end position="105"/>
    </location>
</feature>
<protein>
    <submittedName>
        <fullName evidence="2">Uncharacterized protein</fullName>
    </submittedName>
</protein>
<evidence type="ECO:0000256" key="1">
    <source>
        <dbReference type="SAM" id="MobiDB-lite"/>
    </source>
</evidence>
<feature type="compositionally biased region" description="Low complexity" evidence="1">
    <location>
        <begin position="147"/>
        <end position="160"/>
    </location>
</feature>
<dbReference type="EMBL" id="JAAAIM010000512">
    <property type="protein sequence ID" value="KAG0287191.1"/>
    <property type="molecule type" value="Genomic_DNA"/>
</dbReference>
<feature type="compositionally biased region" description="Polar residues" evidence="1">
    <location>
        <begin position="133"/>
        <end position="146"/>
    </location>
</feature>
<feature type="region of interest" description="Disordered" evidence="1">
    <location>
        <begin position="753"/>
        <end position="796"/>
    </location>
</feature>
<reference evidence="2 3" key="1">
    <citation type="journal article" date="2020" name="Fungal Divers.">
        <title>Resolving the Mortierellaceae phylogeny through synthesis of multi-gene phylogenetics and phylogenomics.</title>
        <authorList>
            <person name="Vandepol N."/>
            <person name="Liber J."/>
            <person name="Desiro A."/>
            <person name="Na H."/>
            <person name="Kennedy M."/>
            <person name="Barry K."/>
            <person name="Grigoriev I.V."/>
            <person name="Miller A.N."/>
            <person name="O'Donnell K."/>
            <person name="Stajich J.E."/>
            <person name="Bonito G."/>
        </authorList>
    </citation>
    <scope>NUCLEOTIDE SEQUENCE [LARGE SCALE GENOMIC DNA]</scope>
    <source>
        <strain evidence="2 3">AD045</strain>
    </source>
</reference>
<feature type="compositionally biased region" description="Basic and acidic residues" evidence="1">
    <location>
        <begin position="20"/>
        <end position="38"/>
    </location>
</feature>
<feature type="compositionally biased region" description="Low complexity" evidence="1">
    <location>
        <begin position="706"/>
        <end position="720"/>
    </location>
</feature>
<evidence type="ECO:0000313" key="2">
    <source>
        <dbReference type="EMBL" id="KAG0287191.1"/>
    </source>
</evidence>
<organism evidence="2 3">
    <name type="scientific">Linnemannia gamsii</name>
    <dbReference type="NCBI Taxonomy" id="64522"/>
    <lineage>
        <taxon>Eukaryota</taxon>
        <taxon>Fungi</taxon>
        <taxon>Fungi incertae sedis</taxon>
        <taxon>Mucoromycota</taxon>
        <taxon>Mortierellomycotina</taxon>
        <taxon>Mortierellomycetes</taxon>
        <taxon>Mortierellales</taxon>
        <taxon>Mortierellaceae</taxon>
        <taxon>Linnemannia</taxon>
    </lineage>
</organism>
<name>A0ABQ7JZL5_9FUNG</name>
<dbReference type="Proteomes" id="UP001194696">
    <property type="component" value="Unassembled WGS sequence"/>
</dbReference>
<sequence length="966" mass="104283">MDIQDDDAIISLETPPLSALKEDNVVDTSPSKEADSATRAHQQHSTAKDIVSIDEENVFSFRKKKVSSKPVRSSPRRSSLLTSPHAAGRNKFYSTSSSSLLTSPSVRPTRAKSVVQEELSLESARSVTFAAGTMSSGSSPFSTPKKGSSGRLASSSSSQEGLSPLRRWDAMWKCSWIVPALVPVNSNVVTNSTASSRKSTTGFPQRKSATLSNEQAIFDGKGGIKVQGTAIELPDIVFALPAAVTASPLSLDELSMQDQAIRKENVEMHLVARIRICTFPIFLLAPGCVEPCRIFTSPDSQASSQFLTEILNDEDIVYMREQFAAGVETAMGSIGLLLRVAPKHAQVGKKRSTLTNSLKQEINPFMMPVALGPTGDEPKVNLVAPTGEKTGSQRKLFQETSMFLVYGALVKDNQPASRHAEPIVSFFAYPLVDQASLMDHILLNTRSLDRMKQETEKAGVEPERLVEDFVSYDDPVVDSIMNGCDSEHESGYSSDRAARKDMDLDADDSLHQEMELLRAIERNKSWAPYVVTSTSLPPSLQGSNPTSADSVNTASTTPSKEVRKERRLSRAQTMDNFGMSKKDGSSRSTSATTFSRHRSMDGHSFVSGKGLASALVGATSSGTVTTRPVRKGIGRIKSPSRAPQKPLDVTTEGLRRKLLGPGSIRKSSTSNTNTNATINDGGTTEDGTARRTSFSSMHIGMKSPSRRAAASGSRGSSSPAIADDIPDLMTMMKMKKRQNIERAALAAAAAATAGDGEGDNGEDPFLAPSPLRSRATKREYGRASGGKSGRGGSAAHSNPFLVALKTIQSEEQQEEAPQQRQEHVLQQQQESVQQQNQQNKDDEEMFEALPVKVTTPAAASTASIQASASHSRSQPAPLPAVSTLVGDTSTTSTSSKSIESRNQATIKGLTASVLSKNNIGSDHEEFEECADHLYRTVTFAMRKDITTKVYHLEELERLMDRHASMM</sequence>
<feature type="region of interest" description="Disordered" evidence="1">
    <location>
        <begin position="535"/>
        <end position="596"/>
    </location>
</feature>
<feature type="compositionally biased region" description="Low complexity" evidence="1">
    <location>
        <begin position="68"/>
        <end position="79"/>
    </location>
</feature>
<feature type="region of interest" description="Disordered" evidence="1">
    <location>
        <begin position="810"/>
        <end position="841"/>
    </location>
</feature>
<gene>
    <name evidence="2" type="ORF">BGZ96_008870</name>
</gene>
<feature type="region of interest" description="Disordered" evidence="1">
    <location>
        <begin position="64"/>
        <end position="109"/>
    </location>
</feature>
<feature type="compositionally biased region" description="Low complexity" evidence="1">
    <location>
        <begin position="815"/>
        <end position="838"/>
    </location>
</feature>
<feature type="compositionally biased region" description="Gly residues" evidence="1">
    <location>
        <begin position="783"/>
        <end position="792"/>
    </location>
</feature>
<feature type="compositionally biased region" description="Low complexity" evidence="1">
    <location>
        <begin position="882"/>
        <end position="897"/>
    </location>
</feature>
<comment type="caution">
    <text evidence="2">The sequence shown here is derived from an EMBL/GenBank/DDBJ whole genome shotgun (WGS) entry which is preliminary data.</text>
</comment>
<keyword evidence="3" id="KW-1185">Reference proteome</keyword>
<feature type="region of interest" description="Disordered" evidence="1">
    <location>
        <begin position="660"/>
        <end position="724"/>
    </location>
</feature>
<feature type="region of interest" description="Disordered" evidence="1">
    <location>
        <begin position="1"/>
        <end position="49"/>
    </location>
</feature>
<feature type="region of interest" description="Disordered" evidence="1">
    <location>
        <begin position="862"/>
        <end position="902"/>
    </location>
</feature>
<feature type="region of interest" description="Disordered" evidence="1">
    <location>
        <begin position="132"/>
        <end position="160"/>
    </location>
</feature>
<evidence type="ECO:0000313" key="3">
    <source>
        <dbReference type="Proteomes" id="UP001194696"/>
    </source>
</evidence>
<accession>A0ABQ7JZL5</accession>
<feature type="compositionally biased region" description="Low complexity" evidence="1">
    <location>
        <begin position="862"/>
        <end position="871"/>
    </location>
</feature>
<feature type="compositionally biased region" description="Polar residues" evidence="1">
    <location>
        <begin position="535"/>
        <end position="559"/>
    </location>
</feature>
<feature type="compositionally biased region" description="Polar residues" evidence="1">
    <location>
        <begin position="676"/>
        <end position="696"/>
    </location>
</feature>